<evidence type="ECO:0000256" key="9">
    <source>
        <dbReference type="ARBA" id="ARBA00023136"/>
    </source>
</evidence>
<evidence type="ECO:0000256" key="12">
    <source>
        <dbReference type="ARBA" id="ARBA00023257"/>
    </source>
</evidence>
<evidence type="ECO:0000256" key="18">
    <source>
        <dbReference type="PIRSR" id="PIRSR601508-3"/>
    </source>
</evidence>
<evidence type="ECO:0000256" key="19">
    <source>
        <dbReference type="SAM" id="Phobius"/>
    </source>
</evidence>
<keyword evidence="7" id="KW-0770">Synapse</keyword>
<feature type="transmembrane region" description="Helical" evidence="19">
    <location>
        <begin position="862"/>
        <end position="884"/>
    </location>
</feature>
<reference evidence="22" key="1">
    <citation type="submission" date="2020-11" db="EMBL/GenBank/DDBJ databases">
        <authorList>
            <person name="Tran Van P."/>
        </authorList>
    </citation>
    <scope>NUCLEOTIDE SEQUENCE</scope>
</reference>
<dbReference type="Gene3D" id="3.40.50.2300">
    <property type="match status" value="3"/>
</dbReference>
<keyword evidence="9 19" id="KW-0472">Membrane</keyword>
<dbReference type="Pfam" id="PF00060">
    <property type="entry name" value="Lig_chan"/>
    <property type="match status" value="1"/>
</dbReference>
<dbReference type="EMBL" id="OE841353">
    <property type="protein sequence ID" value="CAD7595412.1"/>
    <property type="molecule type" value="Genomic_DNA"/>
</dbReference>
<keyword evidence="3" id="KW-0813">Transport</keyword>
<dbReference type="SUPFAM" id="SSF53850">
    <property type="entry name" value="Periplasmic binding protein-like II"/>
    <property type="match status" value="1"/>
</dbReference>
<evidence type="ECO:0000256" key="13">
    <source>
        <dbReference type="ARBA" id="ARBA00023286"/>
    </source>
</evidence>
<name>A0A7R9JZ02_TIMGE</name>
<feature type="binding site" evidence="16">
    <location>
        <position position="553"/>
    </location>
    <ligand>
        <name>L-glutamate</name>
        <dbReference type="ChEBI" id="CHEBI:29985"/>
    </ligand>
</feature>
<comment type="subcellular location">
    <subcellularLocation>
        <location evidence="1">Cell membrane</location>
        <topology evidence="1">Multi-pass membrane protein</topology>
    </subcellularLocation>
    <subcellularLocation>
        <location evidence="15">Postsynaptic cell membrane</location>
    </subcellularLocation>
</comment>
<evidence type="ECO:0000256" key="16">
    <source>
        <dbReference type="PIRSR" id="PIRSR601508-1"/>
    </source>
</evidence>
<proteinExistence type="inferred from homology"/>
<dbReference type="FunFam" id="3.40.190.10:FF:000147">
    <property type="entry name" value="Uncharacterized protein, isoform C"/>
    <property type="match status" value="1"/>
</dbReference>
<feature type="domain" description="Ionotropic glutamate receptor L-glutamate and glycine-binding" evidence="21">
    <location>
        <begin position="477"/>
        <end position="542"/>
    </location>
</feature>
<feature type="transmembrane region" description="Helical" evidence="19">
    <location>
        <begin position="598"/>
        <end position="616"/>
    </location>
</feature>
<feature type="site" description="Interaction with the cone snail toxin Con-ikot-ikot" evidence="17">
    <location>
        <position position="730"/>
    </location>
</feature>
<dbReference type="SMART" id="SM00079">
    <property type="entry name" value="PBPe"/>
    <property type="match status" value="1"/>
</dbReference>
<gene>
    <name evidence="22" type="ORF">TGEB3V08_LOCUS6014</name>
</gene>
<keyword evidence="18" id="KW-1015">Disulfide bond</keyword>
<keyword evidence="12" id="KW-0628">Postsynaptic cell membrane</keyword>
<feature type="site" description="Interaction with the cone snail toxin Con-ikot-ikot" evidence="17">
    <location>
        <position position="819"/>
    </location>
</feature>
<dbReference type="PANTHER" id="PTHR18966">
    <property type="entry name" value="IONOTROPIC GLUTAMATE RECEPTOR"/>
    <property type="match status" value="1"/>
</dbReference>
<dbReference type="FunFam" id="1.10.287.70:FF:000105">
    <property type="entry name" value="Eye-enriched kainate receptor, isoform A"/>
    <property type="match status" value="1"/>
</dbReference>
<evidence type="ECO:0000256" key="2">
    <source>
        <dbReference type="ARBA" id="ARBA00008685"/>
    </source>
</evidence>
<dbReference type="SUPFAM" id="SSF53822">
    <property type="entry name" value="Periplasmic binding protein-like I"/>
    <property type="match status" value="1"/>
</dbReference>
<dbReference type="InterPro" id="IPR001828">
    <property type="entry name" value="ANF_lig-bd_rcpt"/>
</dbReference>
<dbReference type="InterPro" id="IPR001508">
    <property type="entry name" value="Iono_Glu_rcpt_met"/>
</dbReference>
<dbReference type="InterPro" id="IPR001320">
    <property type="entry name" value="Iontro_rcpt_C"/>
</dbReference>
<dbReference type="GO" id="GO:0015276">
    <property type="term" value="F:ligand-gated monoatomic ion channel activity"/>
    <property type="evidence" value="ECO:0007669"/>
    <property type="project" value="InterPro"/>
</dbReference>
<dbReference type="Gene3D" id="3.40.190.10">
    <property type="entry name" value="Periplasmic binding protein-like II"/>
    <property type="match status" value="1"/>
</dbReference>
<keyword evidence="6 19" id="KW-1133">Transmembrane helix</keyword>
<dbReference type="InterPro" id="IPR015683">
    <property type="entry name" value="Ionotropic_Glu_rcpt"/>
</dbReference>
<feature type="domain" description="Ionotropic glutamate receptor C-terminal" evidence="20">
    <location>
        <begin position="467"/>
        <end position="836"/>
    </location>
</feature>
<evidence type="ECO:0000256" key="6">
    <source>
        <dbReference type="ARBA" id="ARBA00022989"/>
    </source>
</evidence>
<dbReference type="Gene3D" id="1.10.287.70">
    <property type="match status" value="1"/>
</dbReference>
<accession>A0A7R9JZ02</accession>
<evidence type="ECO:0000259" key="20">
    <source>
        <dbReference type="SMART" id="SM00079"/>
    </source>
</evidence>
<evidence type="ECO:0000256" key="10">
    <source>
        <dbReference type="ARBA" id="ARBA00023170"/>
    </source>
</evidence>
<keyword evidence="13" id="KW-1071">Ligand-gated ion channel</keyword>
<evidence type="ECO:0000256" key="17">
    <source>
        <dbReference type="PIRSR" id="PIRSR601508-2"/>
    </source>
</evidence>
<keyword evidence="10" id="KW-0675">Receptor</keyword>
<dbReference type="CDD" id="cd06382">
    <property type="entry name" value="PBP1_iGluR_Kainate"/>
    <property type="match status" value="1"/>
</dbReference>
<feature type="transmembrane region" description="Helical" evidence="19">
    <location>
        <begin position="674"/>
        <end position="696"/>
    </location>
</feature>
<dbReference type="GO" id="GO:0045211">
    <property type="term" value="C:postsynaptic membrane"/>
    <property type="evidence" value="ECO:0007669"/>
    <property type="project" value="UniProtKB-SubCell"/>
</dbReference>
<dbReference type="GO" id="GO:0038023">
    <property type="term" value="F:signaling receptor activity"/>
    <property type="evidence" value="ECO:0007669"/>
    <property type="project" value="InterPro"/>
</dbReference>
<protein>
    <submittedName>
        <fullName evidence="22">Uncharacterized protein</fullName>
    </submittedName>
</protein>
<dbReference type="FunFam" id="3.40.190.10:FF:000061">
    <property type="entry name" value="Glutamate receptor, ionotropic kainate"/>
    <property type="match status" value="1"/>
</dbReference>
<comment type="similarity">
    <text evidence="2">Belongs to the glutamate-gated ion channel (TC 1.A.10.1) family.</text>
</comment>
<evidence type="ECO:0000256" key="14">
    <source>
        <dbReference type="ARBA" id="ARBA00023303"/>
    </source>
</evidence>
<evidence type="ECO:0000256" key="11">
    <source>
        <dbReference type="ARBA" id="ARBA00023180"/>
    </source>
</evidence>
<dbReference type="InterPro" id="IPR019594">
    <property type="entry name" value="Glu/Gly-bd"/>
</dbReference>
<keyword evidence="14" id="KW-0407">Ion channel</keyword>
<evidence type="ECO:0000256" key="5">
    <source>
        <dbReference type="ARBA" id="ARBA00022692"/>
    </source>
</evidence>
<evidence type="ECO:0000256" key="7">
    <source>
        <dbReference type="ARBA" id="ARBA00023018"/>
    </source>
</evidence>
<evidence type="ECO:0000313" key="22">
    <source>
        <dbReference type="EMBL" id="CAD7595412.1"/>
    </source>
</evidence>
<feature type="binding site" evidence="16">
    <location>
        <position position="558"/>
    </location>
    <ligand>
        <name>L-glutamate</name>
        <dbReference type="ChEBI" id="CHEBI:29985"/>
    </ligand>
</feature>
<keyword evidence="5 19" id="KW-0812">Transmembrane</keyword>
<evidence type="ECO:0000256" key="15">
    <source>
        <dbReference type="ARBA" id="ARBA00034100"/>
    </source>
</evidence>
<dbReference type="Pfam" id="PF01094">
    <property type="entry name" value="ANF_receptor"/>
    <property type="match status" value="1"/>
</dbReference>
<keyword evidence="4" id="KW-1003">Cell membrane</keyword>
<feature type="binding site" evidence="16">
    <location>
        <position position="773"/>
    </location>
    <ligand>
        <name>L-glutamate</name>
        <dbReference type="ChEBI" id="CHEBI:29985"/>
    </ligand>
</feature>
<evidence type="ECO:0000256" key="4">
    <source>
        <dbReference type="ARBA" id="ARBA00022475"/>
    </source>
</evidence>
<keyword evidence="8" id="KW-0406">Ion transport</keyword>
<dbReference type="InterPro" id="IPR028082">
    <property type="entry name" value="Peripla_BP_I"/>
</dbReference>
<feature type="disulfide bond" evidence="18">
    <location>
        <begin position="785"/>
        <end position="843"/>
    </location>
</feature>
<dbReference type="PRINTS" id="PR00177">
    <property type="entry name" value="NMDARECEPTOR"/>
</dbReference>
<evidence type="ECO:0000256" key="8">
    <source>
        <dbReference type="ARBA" id="ARBA00023065"/>
    </source>
</evidence>
<dbReference type="AlphaFoldDB" id="A0A7R9JZ02"/>
<evidence type="ECO:0000259" key="21">
    <source>
        <dbReference type="SMART" id="SM00918"/>
    </source>
</evidence>
<dbReference type="SMART" id="SM00918">
    <property type="entry name" value="Lig_chan-Glu_bd"/>
    <property type="match status" value="1"/>
</dbReference>
<organism evidence="22">
    <name type="scientific">Timema genevievae</name>
    <name type="common">Walking stick</name>
    <dbReference type="NCBI Taxonomy" id="629358"/>
    <lineage>
        <taxon>Eukaryota</taxon>
        <taxon>Metazoa</taxon>
        <taxon>Ecdysozoa</taxon>
        <taxon>Arthropoda</taxon>
        <taxon>Hexapoda</taxon>
        <taxon>Insecta</taxon>
        <taxon>Pterygota</taxon>
        <taxon>Neoptera</taxon>
        <taxon>Polyneoptera</taxon>
        <taxon>Phasmatodea</taxon>
        <taxon>Timematodea</taxon>
        <taxon>Timematoidea</taxon>
        <taxon>Timematidae</taxon>
        <taxon>Timema</taxon>
    </lineage>
</organism>
<dbReference type="Pfam" id="PF10613">
    <property type="entry name" value="Lig_chan-Glu_bd"/>
    <property type="match status" value="1"/>
</dbReference>
<sequence length="952" mass="107200">MISNKCKPLTINTLIIDFDTVTGGLFDALEHQQQLAFQYGVDAVNDDRNLLNYHRLVARVERVPPDDSFRVSQIVCKLLSTGVAGIFGPTSDETSAAVQSICDVKDVPHIETSLDLKQRREDFLVNLHPHPQTLNRLFVDLVRNWEWKSFTIIYDDSDSLVRFQELLRVYEPKGNTVTVRQLEPGNDYRRVLRNIKNSGENNFVLDVSERILYEVLLQAQQVGLMSDRHSYIITSLDFTNINLEPFQYGGSNITGVRLVNPKDSDVMTVQRRIEGMARRGEGVGVQPVKMKVGSALIYDAVLMFARALERLEGLNVSIEPLDCGSNNNWVHGSTLINYMKVRSYESSEYEGVEPVGTLKPNLSLINQTLVTSGIIPLKGKIPRIPPGNINWDPQARSQGQSVFKGLTGMVQFDNEGFRTNMLLDIMELGMTGLNKVGTWNSTEGLNLTRISKASTEIPGDDIFLNKTLVVLTAISDPYGMAKVAKEALKGNDRFEGFGIDLIHEISVMLRFNYTFEIQEDNVYGSFNNETKEWTGMLRKVIDGEADLAITDLTITSERESGVDFTMPFMNLGISILYKMPTKEAPKLFSFMSPFSTTVWAYMLSVYMGVSFLLYLMGRISPYEWTNPYPCIDEPEELENQFSLNNSMWFTIGSLMQQGSEIAPIAVSTRMVAGIWWFFTLIMVSSYTANLAAFLTIESNSSPFEDVTGLANQNVIKYGAKDLGATLTFFRDSSNPVYQKMYRFMMEHKSEVTVKENKDGVEKVKKGGYAFLMESSSIDYITQRNCDLTRIGNLLDNKGYGIAMKKNSPYRNLLTTAVLKLQESGRITELQDKWWKQERGGGACVSKGPSGNPSSLNLENVGGVFLVLVVGVSIACAITLLEMVLHVFHISVREKVSFREEFMKEIRFVARCHGSTKPVRRYGHNSEDIKEEDVNFIPMSPYTPSYDYKEPLS</sequence>
<feature type="binding site" evidence="16">
    <location>
        <position position="725"/>
    </location>
    <ligand>
        <name>L-glutamate</name>
        <dbReference type="ChEBI" id="CHEBI:29985"/>
    </ligand>
</feature>
<keyword evidence="11" id="KW-0325">Glycoprotein</keyword>
<evidence type="ECO:0000256" key="1">
    <source>
        <dbReference type="ARBA" id="ARBA00004651"/>
    </source>
</evidence>
<evidence type="ECO:0000256" key="3">
    <source>
        <dbReference type="ARBA" id="ARBA00022448"/>
    </source>
</evidence>